<dbReference type="Proteomes" id="UP000030758">
    <property type="component" value="Unassembled WGS sequence"/>
</dbReference>
<evidence type="ECO:0000313" key="5">
    <source>
        <dbReference type="Proteomes" id="UP000030764"/>
    </source>
</evidence>
<organism evidence="4">
    <name type="scientific">Trichuris suis</name>
    <name type="common">pig whipworm</name>
    <dbReference type="NCBI Taxonomy" id="68888"/>
    <lineage>
        <taxon>Eukaryota</taxon>
        <taxon>Metazoa</taxon>
        <taxon>Ecdysozoa</taxon>
        <taxon>Nematoda</taxon>
        <taxon>Enoplea</taxon>
        <taxon>Dorylaimia</taxon>
        <taxon>Trichinellida</taxon>
        <taxon>Trichuridae</taxon>
        <taxon>Trichuris</taxon>
    </lineage>
</organism>
<dbReference type="EMBL" id="KL363239">
    <property type="protein sequence ID" value="KFD51448.1"/>
    <property type="molecule type" value="Genomic_DNA"/>
</dbReference>
<dbReference type="Gene3D" id="4.10.75.10">
    <property type="entry name" value="Elafin-like"/>
    <property type="match status" value="1"/>
</dbReference>
<evidence type="ECO:0000256" key="1">
    <source>
        <dbReference type="SAM" id="SignalP"/>
    </source>
</evidence>
<dbReference type="SUPFAM" id="SSF57256">
    <property type="entry name" value="Elafin-like"/>
    <property type="match status" value="1"/>
</dbReference>
<dbReference type="GO" id="GO:0030414">
    <property type="term" value="F:peptidase inhibitor activity"/>
    <property type="evidence" value="ECO:0007669"/>
    <property type="project" value="InterPro"/>
</dbReference>
<dbReference type="Pfam" id="PF00095">
    <property type="entry name" value="WAP"/>
    <property type="match status" value="1"/>
</dbReference>
<dbReference type="InterPro" id="IPR008197">
    <property type="entry name" value="WAP_dom"/>
</dbReference>
<dbReference type="InterPro" id="IPR036645">
    <property type="entry name" value="Elafin-like_sf"/>
</dbReference>
<dbReference type="GO" id="GO:0005576">
    <property type="term" value="C:extracellular region"/>
    <property type="evidence" value="ECO:0007669"/>
    <property type="project" value="InterPro"/>
</dbReference>
<evidence type="ECO:0000313" key="4">
    <source>
        <dbReference type="EMBL" id="KFD65774.1"/>
    </source>
</evidence>
<proteinExistence type="predicted"/>
<keyword evidence="5" id="KW-1185">Reference proteome</keyword>
<evidence type="ECO:0000313" key="3">
    <source>
        <dbReference type="EMBL" id="KFD51448.1"/>
    </source>
</evidence>
<feature type="signal peptide" evidence="1">
    <location>
        <begin position="1"/>
        <end position="21"/>
    </location>
</feature>
<sequence length="138" mass="15947">MPLLIISLALPLLSFVGLATSQVICPDNSMPIQWCPRGLCPTGYYCFSGWCCRRSYYGGGWNRGWNSGWHYGPYGFWNRQLTPGWNNRWNSPYYPGGRCPRMYGRMIPTYHQCYSHNQCPARRLCCNTVSGRRCLFPV</sequence>
<evidence type="ECO:0000259" key="2">
    <source>
        <dbReference type="Pfam" id="PF00095"/>
    </source>
</evidence>
<feature type="chain" id="PRO_5010405375" description="WAP domain-containing protein" evidence="1">
    <location>
        <begin position="22"/>
        <end position="138"/>
    </location>
</feature>
<accession>A0A085N8H8</accession>
<reference evidence="4 5" key="1">
    <citation type="journal article" date="2014" name="Nat. Genet.">
        <title>Genome and transcriptome of the porcine whipworm Trichuris suis.</title>
        <authorList>
            <person name="Jex A.R."/>
            <person name="Nejsum P."/>
            <person name="Schwarz E.M."/>
            <person name="Hu L."/>
            <person name="Young N.D."/>
            <person name="Hall R.S."/>
            <person name="Korhonen P.K."/>
            <person name="Liao S."/>
            <person name="Thamsborg S."/>
            <person name="Xia J."/>
            <person name="Xu P."/>
            <person name="Wang S."/>
            <person name="Scheerlinck J.P."/>
            <person name="Hofmann A."/>
            <person name="Sternberg P.W."/>
            <person name="Wang J."/>
            <person name="Gasser R.B."/>
        </authorList>
    </citation>
    <scope>NUCLEOTIDE SEQUENCE [LARGE SCALE GENOMIC DNA]</scope>
    <source>
        <strain evidence="4">DCEP-RM93F</strain>
        <strain evidence="3">DCEP-RM93M</strain>
    </source>
</reference>
<dbReference type="AlphaFoldDB" id="A0A085N8H8"/>
<dbReference type="Proteomes" id="UP000030764">
    <property type="component" value="Unassembled WGS sequence"/>
</dbReference>
<protein>
    <recommendedName>
        <fullName evidence="2">WAP domain-containing protein</fullName>
    </recommendedName>
</protein>
<gene>
    <name evidence="3" type="ORF">M513_07661</name>
    <name evidence="4" type="ORF">M514_07661</name>
</gene>
<feature type="domain" description="WAP" evidence="2">
    <location>
        <begin position="97"/>
        <end position="137"/>
    </location>
</feature>
<dbReference type="EMBL" id="KL367533">
    <property type="protein sequence ID" value="KFD65774.1"/>
    <property type="molecule type" value="Genomic_DNA"/>
</dbReference>
<name>A0A085N8H8_9BILA</name>
<keyword evidence="1" id="KW-0732">Signal</keyword>